<evidence type="ECO:0000313" key="2">
    <source>
        <dbReference type="Proteomes" id="UP000321570"/>
    </source>
</evidence>
<feature type="non-terminal residue" evidence="1">
    <location>
        <position position="90"/>
    </location>
</feature>
<dbReference type="EMBL" id="CABIJS010000177">
    <property type="protein sequence ID" value="VUZ45510.1"/>
    <property type="molecule type" value="Genomic_DNA"/>
</dbReference>
<accession>A0A564YE70</accession>
<gene>
    <name evidence="1" type="ORF">WMSIL1_LOCUS5486</name>
</gene>
<dbReference type="AlphaFoldDB" id="A0A564YE70"/>
<evidence type="ECO:0008006" key="3">
    <source>
        <dbReference type="Google" id="ProtNLM"/>
    </source>
</evidence>
<dbReference type="InterPro" id="IPR035979">
    <property type="entry name" value="RBD_domain_sf"/>
</dbReference>
<evidence type="ECO:0000313" key="1">
    <source>
        <dbReference type="EMBL" id="VUZ45510.1"/>
    </source>
</evidence>
<dbReference type="SUPFAM" id="SSF54928">
    <property type="entry name" value="RNA-binding domain, RBD"/>
    <property type="match status" value="1"/>
</dbReference>
<sequence>MEWKIMSASRLIAYKLSSGSPNIEIPPNEAIVDYFKKFGKVEKLIITSTNEGLVEFKTVETVRDVLSQKKHEFEACAFEIKSIPIHSRFK</sequence>
<keyword evidence="2" id="KW-1185">Reference proteome</keyword>
<dbReference type="Proteomes" id="UP000321570">
    <property type="component" value="Unassembled WGS sequence"/>
</dbReference>
<protein>
    <recommendedName>
        <fullName evidence="3">RRM domain-containing protein</fullName>
    </recommendedName>
</protein>
<dbReference type="Gene3D" id="3.30.70.330">
    <property type="match status" value="1"/>
</dbReference>
<dbReference type="InterPro" id="IPR012677">
    <property type="entry name" value="Nucleotide-bd_a/b_plait_sf"/>
</dbReference>
<name>A0A564YE70_HYMDI</name>
<proteinExistence type="predicted"/>
<organism evidence="1 2">
    <name type="scientific">Hymenolepis diminuta</name>
    <name type="common">Rat tapeworm</name>
    <dbReference type="NCBI Taxonomy" id="6216"/>
    <lineage>
        <taxon>Eukaryota</taxon>
        <taxon>Metazoa</taxon>
        <taxon>Spiralia</taxon>
        <taxon>Lophotrochozoa</taxon>
        <taxon>Platyhelminthes</taxon>
        <taxon>Cestoda</taxon>
        <taxon>Eucestoda</taxon>
        <taxon>Cyclophyllidea</taxon>
        <taxon>Hymenolepididae</taxon>
        <taxon>Hymenolepis</taxon>
    </lineage>
</organism>
<dbReference type="GO" id="GO:0003676">
    <property type="term" value="F:nucleic acid binding"/>
    <property type="evidence" value="ECO:0007669"/>
    <property type="project" value="InterPro"/>
</dbReference>
<reference evidence="1 2" key="1">
    <citation type="submission" date="2019-07" db="EMBL/GenBank/DDBJ databases">
        <authorList>
            <person name="Jastrzebski P J."/>
            <person name="Paukszto L."/>
            <person name="Jastrzebski P J."/>
        </authorList>
    </citation>
    <scope>NUCLEOTIDE SEQUENCE [LARGE SCALE GENOMIC DNA]</scope>
    <source>
        <strain evidence="1 2">WMS-il1</strain>
    </source>
</reference>